<gene>
    <name evidence="1" type="ORF">KDA27_18070</name>
</gene>
<accession>A0A956NH15</accession>
<protein>
    <submittedName>
        <fullName evidence="1">Uncharacterized protein</fullName>
    </submittedName>
</protein>
<comment type="caution">
    <text evidence="1">The sequence shown here is derived from an EMBL/GenBank/DDBJ whole genome shotgun (WGS) entry which is preliminary data.</text>
</comment>
<evidence type="ECO:0000313" key="1">
    <source>
        <dbReference type="EMBL" id="MCA9757713.1"/>
    </source>
</evidence>
<dbReference type="EMBL" id="JAGQHS010000115">
    <property type="protein sequence ID" value="MCA9757713.1"/>
    <property type="molecule type" value="Genomic_DNA"/>
</dbReference>
<sequence length="334" mass="36663">MMYRFRSDAFRVTPLCLLLSLAVVFAFAGPTGCLLTSEEPLPTFGPQAEAFRDAGPRARLTRPNFNPDIPIRQTVAEFVAEWDAFDSGVDVSGPPRPAAFEYKAARVNIVTDTPSQILEKLESGENVFGEQGGDPIAWTRVPASVRRLERSLAHGSQLAFAVRAVDAKGAPEPELEYDRNYVTFVATSDENVGPVVEAHSVEHGSFTFFPYGETWEVQVVPGVPFMMDWVADASGYGYYVGDTNYALDVPDPEDLTPSDPNGIGGWIGWERRNALEAPYVFGPEDAGAVHTLYLWVRDDLHTHQTLATVQIEVLDVAFEARSTSIELSGMRVGD</sequence>
<name>A0A956NH15_UNCEI</name>
<reference evidence="1" key="2">
    <citation type="journal article" date="2021" name="Microbiome">
        <title>Successional dynamics and alternative stable states in a saline activated sludge microbial community over 9 years.</title>
        <authorList>
            <person name="Wang Y."/>
            <person name="Ye J."/>
            <person name="Ju F."/>
            <person name="Liu L."/>
            <person name="Boyd J.A."/>
            <person name="Deng Y."/>
            <person name="Parks D.H."/>
            <person name="Jiang X."/>
            <person name="Yin X."/>
            <person name="Woodcroft B.J."/>
            <person name="Tyson G.W."/>
            <person name="Hugenholtz P."/>
            <person name="Polz M.F."/>
            <person name="Zhang T."/>
        </authorList>
    </citation>
    <scope>NUCLEOTIDE SEQUENCE</scope>
    <source>
        <strain evidence="1">HKST-UBA02</strain>
    </source>
</reference>
<evidence type="ECO:0000313" key="2">
    <source>
        <dbReference type="Proteomes" id="UP000739538"/>
    </source>
</evidence>
<proteinExistence type="predicted"/>
<dbReference type="AlphaFoldDB" id="A0A956NH15"/>
<reference evidence="1" key="1">
    <citation type="submission" date="2020-04" db="EMBL/GenBank/DDBJ databases">
        <authorList>
            <person name="Zhang T."/>
        </authorList>
    </citation>
    <scope>NUCLEOTIDE SEQUENCE</scope>
    <source>
        <strain evidence="1">HKST-UBA02</strain>
    </source>
</reference>
<dbReference type="Proteomes" id="UP000739538">
    <property type="component" value="Unassembled WGS sequence"/>
</dbReference>
<organism evidence="1 2">
    <name type="scientific">Eiseniibacteriota bacterium</name>
    <dbReference type="NCBI Taxonomy" id="2212470"/>
    <lineage>
        <taxon>Bacteria</taxon>
        <taxon>Candidatus Eiseniibacteriota</taxon>
    </lineage>
</organism>